<dbReference type="AlphaFoldDB" id="A0A8R1U0R1"/>
<keyword evidence="2" id="KW-1185">Reference proteome</keyword>
<name>A0A8R1U0R1_ONCVO</name>
<dbReference type="EMBL" id="CMVM020000276">
    <property type="status" value="NOT_ANNOTATED_CDS"/>
    <property type="molecule type" value="Genomic_DNA"/>
</dbReference>
<dbReference type="EnsemblMetazoa" id="OVOC9474.1">
    <property type="protein sequence ID" value="OVOC9474.1"/>
    <property type="gene ID" value="WBGene00246283"/>
</dbReference>
<sequence>MSFDILLLPCNRVFEPATSVVAALNEPIAEESMKSLVDGDEPANCEIPDQSTNCVLLQDADDCIGIVF</sequence>
<protein>
    <submittedName>
        <fullName evidence="1">Uncharacterized protein</fullName>
    </submittedName>
</protein>
<accession>A0A8R1U0R1</accession>
<evidence type="ECO:0000313" key="2">
    <source>
        <dbReference type="Proteomes" id="UP000024404"/>
    </source>
</evidence>
<dbReference type="Proteomes" id="UP000024404">
    <property type="component" value="Unassembled WGS sequence"/>
</dbReference>
<evidence type="ECO:0000313" key="1">
    <source>
        <dbReference type="EnsemblMetazoa" id="OVOC9474.1"/>
    </source>
</evidence>
<reference evidence="2" key="1">
    <citation type="submission" date="2013-10" db="EMBL/GenBank/DDBJ databases">
        <title>Genome sequencing of Onchocerca volvulus.</title>
        <authorList>
            <person name="Cotton J."/>
            <person name="Tsai J."/>
            <person name="Stanley E."/>
            <person name="Tracey A."/>
            <person name="Holroyd N."/>
            <person name="Lustigman S."/>
            <person name="Berriman M."/>
        </authorList>
    </citation>
    <scope>NUCLEOTIDE SEQUENCE</scope>
</reference>
<proteinExistence type="predicted"/>
<organism evidence="1 2">
    <name type="scientific">Onchocerca volvulus</name>
    <dbReference type="NCBI Taxonomy" id="6282"/>
    <lineage>
        <taxon>Eukaryota</taxon>
        <taxon>Metazoa</taxon>
        <taxon>Ecdysozoa</taxon>
        <taxon>Nematoda</taxon>
        <taxon>Chromadorea</taxon>
        <taxon>Rhabditida</taxon>
        <taxon>Spirurina</taxon>
        <taxon>Spiruromorpha</taxon>
        <taxon>Filarioidea</taxon>
        <taxon>Onchocercidae</taxon>
        <taxon>Onchocerca</taxon>
    </lineage>
</organism>
<reference evidence="1" key="2">
    <citation type="submission" date="2022-06" db="UniProtKB">
        <authorList>
            <consortium name="EnsemblMetazoa"/>
        </authorList>
    </citation>
    <scope>IDENTIFICATION</scope>
</reference>